<dbReference type="AlphaFoldDB" id="A0AAW9RET0"/>
<feature type="signal peptide" evidence="1">
    <location>
        <begin position="1"/>
        <end position="35"/>
    </location>
</feature>
<proteinExistence type="predicted"/>
<sequence>MSLVKDTNRPRSRLGAKRMITAAVLATMLSPAAEAGSCTYTSRSGTIGSSSKPAAETTVVNAMSSETLKIEIYRGDTQKWTKFLKPGEKGSFTTHLSKSGGSATLRVQIYSELSSFSKECSYRMRNTGNDDLVWTLPTGAESVCPGTGITTFSVACEKSFNSDHLKYKTRFTLSDA</sequence>
<evidence type="ECO:0008006" key="4">
    <source>
        <dbReference type="Google" id="ProtNLM"/>
    </source>
</evidence>
<evidence type="ECO:0000256" key="1">
    <source>
        <dbReference type="SAM" id="SignalP"/>
    </source>
</evidence>
<evidence type="ECO:0000313" key="3">
    <source>
        <dbReference type="Proteomes" id="UP001359886"/>
    </source>
</evidence>
<dbReference type="Proteomes" id="UP001359886">
    <property type="component" value="Unassembled WGS sequence"/>
</dbReference>
<gene>
    <name evidence="2" type="ORF">V3330_04780</name>
</gene>
<feature type="chain" id="PRO_5043667732" description="Secreted protein" evidence="1">
    <location>
        <begin position="36"/>
        <end position="176"/>
    </location>
</feature>
<accession>A0AAW9RET0</accession>
<comment type="caution">
    <text evidence="2">The sequence shown here is derived from an EMBL/GenBank/DDBJ whole genome shotgun (WGS) entry which is preliminary data.</text>
</comment>
<dbReference type="EMBL" id="JAZHOG010000002">
    <property type="protein sequence ID" value="MEJ8566930.1"/>
    <property type="molecule type" value="Genomic_DNA"/>
</dbReference>
<reference evidence="2 3" key="1">
    <citation type="submission" date="2024-02" db="EMBL/GenBank/DDBJ databases">
        <title>A novel Wenzhouxiangellaceae bacterium, isolated from coastal sediments.</title>
        <authorList>
            <person name="Du Z.-J."/>
            <person name="Ye Y.-Q."/>
            <person name="Zhang X.-Y."/>
        </authorList>
    </citation>
    <scope>NUCLEOTIDE SEQUENCE [LARGE SCALE GENOMIC DNA]</scope>
    <source>
        <strain evidence="2 3">CH-27</strain>
    </source>
</reference>
<name>A0AAW9RET0_9GAMM</name>
<protein>
    <recommendedName>
        <fullName evidence="4">Secreted protein</fullName>
    </recommendedName>
</protein>
<organism evidence="2 3">
    <name type="scientific">Elongatibacter sediminis</name>
    <dbReference type="NCBI Taxonomy" id="3119006"/>
    <lineage>
        <taxon>Bacteria</taxon>
        <taxon>Pseudomonadati</taxon>
        <taxon>Pseudomonadota</taxon>
        <taxon>Gammaproteobacteria</taxon>
        <taxon>Chromatiales</taxon>
        <taxon>Wenzhouxiangellaceae</taxon>
        <taxon>Elongatibacter</taxon>
    </lineage>
</organism>
<evidence type="ECO:0000313" key="2">
    <source>
        <dbReference type="EMBL" id="MEJ8566930.1"/>
    </source>
</evidence>
<keyword evidence="3" id="KW-1185">Reference proteome</keyword>
<keyword evidence="1" id="KW-0732">Signal</keyword>
<dbReference type="RefSeq" id="WP_354694248.1">
    <property type="nucleotide sequence ID" value="NZ_JAZHOG010000002.1"/>
</dbReference>